<dbReference type="GeneID" id="63748263"/>
<protein>
    <submittedName>
        <fullName evidence="3">Uncharacterized protein</fullName>
    </submittedName>
</protein>
<keyword evidence="2" id="KW-0812">Transmembrane</keyword>
<reference evidence="4" key="1">
    <citation type="journal article" date="2017" name="Genome Biol.">
        <title>Comparative genomics reveals high biological diversity and specific adaptations in the industrially and medically important fungal genus Aspergillus.</title>
        <authorList>
            <person name="de Vries R.P."/>
            <person name="Riley R."/>
            <person name="Wiebenga A."/>
            <person name="Aguilar-Osorio G."/>
            <person name="Amillis S."/>
            <person name="Uchima C.A."/>
            <person name="Anderluh G."/>
            <person name="Asadollahi M."/>
            <person name="Askin M."/>
            <person name="Barry K."/>
            <person name="Battaglia E."/>
            <person name="Bayram O."/>
            <person name="Benocci T."/>
            <person name="Braus-Stromeyer S.A."/>
            <person name="Caldana C."/>
            <person name="Canovas D."/>
            <person name="Cerqueira G.C."/>
            <person name="Chen F."/>
            <person name="Chen W."/>
            <person name="Choi C."/>
            <person name="Clum A."/>
            <person name="Dos Santos R.A."/>
            <person name="Damasio A.R."/>
            <person name="Diallinas G."/>
            <person name="Emri T."/>
            <person name="Fekete E."/>
            <person name="Flipphi M."/>
            <person name="Freyberg S."/>
            <person name="Gallo A."/>
            <person name="Gournas C."/>
            <person name="Habgood R."/>
            <person name="Hainaut M."/>
            <person name="Harispe M.L."/>
            <person name="Henrissat B."/>
            <person name="Hilden K.S."/>
            <person name="Hope R."/>
            <person name="Hossain A."/>
            <person name="Karabika E."/>
            <person name="Karaffa L."/>
            <person name="Karanyi Z."/>
            <person name="Krasevec N."/>
            <person name="Kuo A."/>
            <person name="Kusch H."/>
            <person name="LaButti K."/>
            <person name="Lagendijk E.L."/>
            <person name="Lapidus A."/>
            <person name="Levasseur A."/>
            <person name="Lindquist E."/>
            <person name="Lipzen A."/>
            <person name="Logrieco A.F."/>
            <person name="MacCabe A."/>
            <person name="Maekelae M.R."/>
            <person name="Malavazi I."/>
            <person name="Melin P."/>
            <person name="Meyer V."/>
            <person name="Mielnichuk N."/>
            <person name="Miskei M."/>
            <person name="Molnar A.P."/>
            <person name="Mule G."/>
            <person name="Ngan C.Y."/>
            <person name="Orejas M."/>
            <person name="Orosz E."/>
            <person name="Ouedraogo J.P."/>
            <person name="Overkamp K.M."/>
            <person name="Park H.-S."/>
            <person name="Perrone G."/>
            <person name="Piumi F."/>
            <person name="Punt P.J."/>
            <person name="Ram A.F."/>
            <person name="Ramon A."/>
            <person name="Rauscher S."/>
            <person name="Record E."/>
            <person name="Riano-Pachon D.M."/>
            <person name="Robert V."/>
            <person name="Roehrig J."/>
            <person name="Ruller R."/>
            <person name="Salamov A."/>
            <person name="Salih N.S."/>
            <person name="Samson R.A."/>
            <person name="Sandor E."/>
            <person name="Sanguinetti M."/>
            <person name="Schuetze T."/>
            <person name="Sepcic K."/>
            <person name="Shelest E."/>
            <person name="Sherlock G."/>
            <person name="Sophianopoulou V."/>
            <person name="Squina F.M."/>
            <person name="Sun H."/>
            <person name="Susca A."/>
            <person name="Todd R.B."/>
            <person name="Tsang A."/>
            <person name="Unkles S.E."/>
            <person name="van de Wiele N."/>
            <person name="van Rossen-Uffink D."/>
            <person name="Oliveira J.V."/>
            <person name="Vesth T.C."/>
            <person name="Visser J."/>
            <person name="Yu J.-H."/>
            <person name="Zhou M."/>
            <person name="Andersen M.R."/>
            <person name="Archer D.B."/>
            <person name="Baker S.E."/>
            <person name="Benoit I."/>
            <person name="Brakhage A.A."/>
            <person name="Braus G.H."/>
            <person name="Fischer R."/>
            <person name="Frisvad J.C."/>
            <person name="Goldman G.H."/>
            <person name="Houbraken J."/>
            <person name="Oakley B."/>
            <person name="Pocsi I."/>
            <person name="Scazzocchio C."/>
            <person name="Seiboth B."/>
            <person name="vanKuyk P.A."/>
            <person name="Wortman J."/>
            <person name="Dyer P.S."/>
            <person name="Grigoriev I.V."/>
        </authorList>
    </citation>
    <scope>NUCLEOTIDE SEQUENCE [LARGE SCALE GENOMIC DNA]</scope>
    <source>
        <strain evidence="4">DTO 134E9</strain>
    </source>
</reference>
<dbReference type="VEuPathDB" id="FungiDB:ASPWEDRAFT_22932"/>
<evidence type="ECO:0000256" key="1">
    <source>
        <dbReference type="SAM" id="MobiDB-lite"/>
    </source>
</evidence>
<accession>A0A1L9S0V1</accession>
<name>A0A1L9S0V1_ASPWE</name>
<dbReference type="Proteomes" id="UP000184383">
    <property type="component" value="Unassembled WGS sequence"/>
</dbReference>
<feature type="compositionally biased region" description="Polar residues" evidence="1">
    <location>
        <begin position="53"/>
        <end position="63"/>
    </location>
</feature>
<evidence type="ECO:0000313" key="3">
    <source>
        <dbReference type="EMBL" id="OJJ40784.1"/>
    </source>
</evidence>
<dbReference type="AlphaFoldDB" id="A0A1L9S0V1"/>
<keyword evidence="2" id="KW-0472">Membrane</keyword>
<evidence type="ECO:0000313" key="4">
    <source>
        <dbReference type="Proteomes" id="UP000184383"/>
    </source>
</evidence>
<feature type="region of interest" description="Disordered" evidence="1">
    <location>
        <begin position="92"/>
        <end position="119"/>
    </location>
</feature>
<keyword evidence="4" id="KW-1185">Reference proteome</keyword>
<feature type="region of interest" description="Disordered" evidence="1">
    <location>
        <begin position="1"/>
        <end position="70"/>
    </location>
</feature>
<proteinExistence type="predicted"/>
<dbReference type="RefSeq" id="XP_040694460.1">
    <property type="nucleotide sequence ID" value="XM_040832415.1"/>
</dbReference>
<evidence type="ECO:0000256" key="2">
    <source>
        <dbReference type="SAM" id="Phobius"/>
    </source>
</evidence>
<organism evidence="3 4">
    <name type="scientific">Aspergillus wentii DTO 134E9</name>
    <dbReference type="NCBI Taxonomy" id="1073089"/>
    <lineage>
        <taxon>Eukaryota</taxon>
        <taxon>Fungi</taxon>
        <taxon>Dikarya</taxon>
        <taxon>Ascomycota</taxon>
        <taxon>Pezizomycotina</taxon>
        <taxon>Eurotiomycetes</taxon>
        <taxon>Eurotiomycetidae</taxon>
        <taxon>Eurotiales</taxon>
        <taxon>Aspergillaceae</taxon>
        <taxon>Aspergillus</taxon>
        <taxon>Aspergillus subgen. Cremei</taxon>
    </lineage>
</organism>
<keyword evidence="2" id="KW-1133">Transmembrane helix</keyword>
<feature type="transmembrane region" description="Helical" evidence="2">
    <location>
        <begin position="151"/>
        <end position="177"/>
    </location>
</feature>
<sequence length="188" mass="20234">MAFGLQTRPEADHEMTAGLTIGGTQPTTALLSGDEKRPASSRSDLEPSLPSPALTQMSSNQEYDPSVGAKPYSPFYRHATSNVSVQQLTVEAKHSNRDGYSLNDPESGQIPSHDPSVDIGKKRQSKLWAEKKKKGGCLRSLNKKQRLAVKLVIAVLIVGTMIAIALGITAAVGGGVWKSRYQKSSMNK</sequence>
<dbReference type="EMBL" id="KV878209">
    <property type="protein sequence ID" value="OJJ40784.1"/>
    <property type="molecule type" value="Genomic_DNA"/>
</dbReference>
<gene>
    <name evidence="3" type="ORF">ASPWEDRAFT_22932</name>
</gene>
<dbReference type="OrthoDB" id="5387214at2759"/>